<gene>
    <name evidence="8" type="ORF">A3Q24_03360</name>
</gene>
<evidence type="ECO:0000259" key="6">
    <source>
        <dbReference type="PROSITE" id="PS51898"/>
    </source>
</evidence>
<dbReference type="Gene3D" id="1.10.150.130">
    <property type="match status" value="1"/>
</dbReference>
<proteinExistence type="inferred from homology"/>
<evidence type="ECO:0000313" key="9">
    <source>
        <dbReference type="Proteomes" id="UP000216008"/>
    </source>
</evidence>
<dbReference type="PROSITE" id="PS51900">
    <property type="entry name" value="CB"/>
    <property type="match status" value="1"/>
</dbReference>
<dbReference type="SUPFAM" id="SSF56349">
    <property type="entry name" value="DNA breaking-rejoining enzymes"/>
    <property type="match status" value="1"/>
</dbReference>
<reference evidence="8 9" key="1">
    <citation type="submission" date="2017-05" db="EMBL/GenBank/DDBJ databases">
        <title>Lactobacillus johnsonii from commercial turkeys.</title>
        <authorList>
            <person name="Johnson T.J."/>
            <person name="Youmans B."/>
        </authorList>
    </citation>
    <scope>NUCLEOTIDE SEQUENCE [LARGE SCALE GENOMIC DNA]</scope>
    <source>
        <strain evidence="8 9">UMNLJ114</strain>
    </source>
</reference>
<dbReference type="InterPro" id="IPR050808">
    <property type="entry name" value="Phage_Integrase"/>
</dbReference>
<dbReference type="PANTHER" id="PTHR30629">
    <property type="entry name" value="PROPHAGE INTEGRASE"/>
    <property type="match status" value="1"/>
</dbReference>
<organism evidence="8 9">
    <name type="scientific">Lactobacillus johnsonii</name>
    <dbReference type="NCBI Taxonomy" id="33959"/>
    <lineage>
        <taxon>Bacteria</taxon>
        <taxon>Bacillati</taxon>
        <taxon>Bacillota</taxon>
        <taxon>Bacilli</taxon>
        <taxon>Lactobacillales</taxon>
        <taxon>Lactobacillaceae</taxon>
        <taxon>Lactobacillus</taxon>
    </lineage>
</organism>
<keyword evidence="3 5" id="KW-0238">DNA-binding</keyword>
<evidence type="ECO:0000256" key="4">
    <source>
        <dbReference type="ARBA" id="ARBA00023172"/>
    </source>
</evidence>
<dbReference type="Pfam" id="PF00589">
    <property type="entry name" value="Phage_integrase"/>
    <property type="match status" value="1"/>
</dbReference>
<dbReference type="InterPro" id="IPR002104">
    <property type="entry name" value="Integrase_catalytic"/>
</dbReference>
<feature type="domain" description="Tyr recombinase" evidence="6">
    <location>
        <begin position="172"/>
        <end position="363"/>
    </location>
</feature>
<protein>
    <submittedName>
        <fullName evidence="8">Site-specific integrase</fullName>
    </submittedName>
</protein>
<keyword evidence="4" id="KW-0233">DNA recombination</keyword>
<evidence type="ECO:0000256" key="2">
    <source>
        <dbReference type="ARBA" id="ARBA00022908"/>
    </source>
</evidence>
<comment type="caution">
    <text evidence="8">The sequence shown here is derived from an EMBL/GenBank/DDBJ whole genome shotgun (WGS) entry which is preliminary data.</text>
</comment>
<dbReference type="PROSITE" id="PS51898">
    <property type="entry name" value="TYR_RECOMBINASE"/>
    <property type="match status" value="1"/>
</dbReference>
<dbReference type="GO" id="GO:0006310">
    <property type="term" value="P:DNA recombination"/>
    <property type="evidence" value="ECO:0007669"/>
    <property type="project" value="UniProtKB-KW"/>
</dbReference>
<dbReference type="InterPro" id="IPR044068">
    <property type="entry name" value="CB"/>
</dbReference>
<evidence type="ECO:0000259" key="7">
    <source>
        <dbReference type="PROSITE" id="PS51900"/>
    </source>
</evidence>
<dbReference type="GO" id="GO:0015074">
    <property type="term" value="P:DNA integration"/>
    <property type="evidence" value="ECO:0007669"/>
    <property type="project" value="UniProtKB-KW"/>
</dbReference>
<dbReference type="AlphaFoldDB" id="A0A267MA27"/>
<feature type="domain" description="Core-binding (CB)" evidence="7">
    <location>
        <begin position="68"/>
        <end position="149"/>
    </location>
</feature>
<evidence type="ECO:0000256" key="3">
    <source>
        <dbReference type="ARBA" id="ARBA00023125"/>
    </source>
</evidence>
<dbReference type="Pfam" id="PF14659">
    <property type="entry name" value="Phage_int_SAM_3"/>
    <property type="match status" value="1"/>
</dbReference>
<dbReference type="Gene3D" id="1.10.443.10">
    <property type="entry name" value="Intergrase catalytic core"/>
    <property type="match status" value="1"/>
</dbReference>
<dbReference type="InterPro" id="IPR010998">
    <property type="entry name" value="Integrase_recombinase_N"/>
</dbReference>
<dbReference type="RefSeq" id="WP_095182649.1">
    <property type="nucleotide sequence ID" value="NZ_NIBC01000035.1"/>
</dbReference>
<comment type="similarity">
    <text evidence="1">Belongs to the 'phage' integrase family.</text>
</comment>
<accession>A0A267MA27</accession>
<dbReference type="EMBL" id="NIBD01000019">
    <property type="protein sequence ID" value="PAB55768.1"/>
    <property type="molecule type" value="Genomic_DNA"/>
</dbReference>
<evidence type="ECO:0000256" key="1">
    <source>
        <dbReference type="ARBA" id="ARBA00008857"/>
    </source>
</evidence>
<dbReference type="InterPro" id="IPR013762">
    <property type="entry name" value="Integrase-like_cat_sf"/>
</dbReference>
<dbReference type="InterPro" id="IPR011010">
    <property type="entry name" value="DNA_brk_join_enz"/>
</dbReference>
<keyword evidence="2" id="KW-0229">DNA integration</keyword>
<dbReference type="InterPro" id="IPR004107">
    <property type="entry name" value="Integrase_SAM-like_N"/>
</dbReference>
<dbReference type="GO" id="GO:0003677">
    <property type="term" value="F:DNA binding"/>
    <property type="evidence" value="ECO:0007669"/>
    <property type="project" value="UniProtKB-UniRule"/>
</dbReference>
<evidence type="ECO:0000313" key="8">
    <source>
        <dbReference type="EMBL" id="PAB55768.1"/>
    </source>
</evidence>
<dbReference type="CDD" id="cd01189">
    <property type="entry name" value="INT_ICEBs1_C_like"/>
    <property type="match status" value="1"/>
</dbReference>
<evidence type="ECO:0000256" key="5">
    <source>
        <dbReference type="PROSITE-ProRule" id="PRU01248"/>
    </source>
</evidence>
<dbReference type="Proteomes" id="UP000216008">
    <property type="component" value="Unassembled WGS sequence"/>
</dbReference>
<name>A0A267MA27_LACJH</name>
<dbReference type="PANTHER" id="PTHR30629:SF2">
    <property type="entry name" value="PROPHAGE INTEGRASE INTS-RELATED"/>
    <property type="match status" value="1"/>
</dbReference>
<sequence>MTQVYKRGKTWTVRFSKRYTVYDPKKQKNISKLKQKSKGGFRTKAEATQYGIKLESESLSGVDVTKNPEFATYFKKWIETFRLPGVRPATERRYQVYIKHVEKYFSTEKIKDIQRIQYQKIITDFGNKHAPESTRKLNATIRACIQYAINEGLLNRDFTANIKVIGNRSKKREVTYLTAEEIEKVLKECESNLHPKYTSRYIILTAFLTGARIGEITALHWEDIDFENNVISINKSLDQATHELGPTKNESSNRNISVTPKLLTYIKQLKENNEEYVFGLKATHMPPSNNAINNTLRKLLCTVGINKPSYHVHSIRHTHVGYLIYKGVDIYAISKRLGHSNLSITLDTYANLLDEYKDKENKKIVGLLDQLF</sequence>